<dbReference type="Proteomes" id="UP000015105">
    <property type="component" value="Chromosome 1D"/>
</dbReference>
<reference evidence="1" key="4">
    <citation type="submission" date="2019-03" db="UniProtKB">
        <authorList>
            <consortium name="EnsemblPlants"/>
        </authorList>
    </citation>
    <scope>IDENTIFICATION</scope>
</reference>
<accession>A0A452XR40</accession>
<evidence type="ECO:0000313" key="1">
    <source>
        <dbReference type="EnsemblPlants" id="AET1Gv20125700.14"/>
    </source>
</evidence>
<organism evidence="1 2">
    <name type="scientific">Aegilops tauschii subsp. strangulata</name>
    <name type="common">Goatgrass</name>
    <dbReference type="NCBI Taxonomy" id="200361"/>
    <lineage>
        <taxon>Eukaryota</taxon>
        <taxon>Viridiplantae</taxon>
        <taxon>Streptophyta</taxon>
        <taxon>Embryophyta</taxon>
        <taxon>Tracheophyta</taxon>
        <taxon>Spermatophyta</taxon>
        <taxon>Magnoliopsida</taxon>
        <taxon>Liliopsida</taxon>
        <taxon>Poales</taxon>
        <taxon>Poaceae</taxon>
        <taxon>BOP clade</taxon>
        <taxon>Pooideae</taxon>
        <taxon>Triticodae</taxon>
        <taxon>Triticeae</taxon>
        <taxon>Triticinae</taxon>
        <taxon>Aegilops</taxon>
    </lineage>
</organism>
<proteinExistence type="predicted"/>
<dbReference type="Gramene" id="AET1Gv20125700.14">
    <property type="protein sequence ID" value="AET1Gv20125700.14"/>
    <property type="gene ID" value="AET1Gv20125700"/>
</dbReference>
<reference evidence="2" key="1">
    <citation type="journal article" date="2014" name="Science">
        <title>Ancient hybridizations among the ancestral genomes of bread wheat.</title>
        <authorList>
            <consortium name="International Wheat Genome Sequencing Consortium,"/>
            <person name="Marcussen T."/>
            <person name="Sandve S.R."/>
            <person name="Heier L."/>
            <person name="Spannagl M."/>
            <person name="Pfeifer M."/>
            <person name="Jakobsen K.S."/>
            <person name="Wulff B.B."/>
            <person name="Steuernagel B."/>
            <person name="Mayer K.F."/>
            <person name="Olsen O.A."/>
        </authorList>
    </citation>
    <scope>NUCLEOTIDE SEQUENCE [LARGE SCALE GENOMIC DNA]</scope>
    <source>
        <strain evidence="2">cv. AL8/78</strain>
    </source>
</reference>
<evidence type="ECO:0000313" key="2">
    <source>
        <dbReference type="Proteomes" id="UP000015105"/>
    </source>
</evidence>
<reference evidence="1" key="3">
    <citation type="journal article" date="2017" name="Nature">
        <title>Genome sequence of the progenitor of the wheat D genome Aegilops tauschii.</title>
        <authorList>
            <person name="Luo M.C."/>
            <person name="Gu Y.Q."/>
            <person name="Puiu D."/>
            <person name="Wang H."/>
            <person name="Twardziok S.O."/>
            <person name="Deal K.R."/>
            <person name="Huo N."/>
            <person name="Zhu T."/>
            <person name="Wang L."/>
            <person name="Wang Y."/>
            <person name="McGuire P.E."/>
            <person name="Liu S."/>
            <person name="Long H."/>
            <person name="Ramasamy R.K."/>
            <person name="Rodriguez J.C."/>
            <person name="Van S.L."/>
            <person name="Yuan L."/>
            <person name="Wang Z."/>
            <person name="Xia Z."/>
            <person name="Xiao L."/>
            <person name="Anderson O.D."/>
            <person name="Ouyang S."/>
            <person name="Liang Y."/>
            <person name="Zimin A.V."/>
            <person name="Pertea G."/>
            <person name="Qi P."/>
            <person name="Bennetzen J.L."/>
            <person name="Dai X."/>
            <person name="Dawson M.W."/>
            <person name="Muller H.G."/>
            <person name="Kugler K."/>
            <person name="Rivarola-Duarte L."/>
            <person name="Spannagl M."/>
            <person name="Mayer K.F.X."/>
            <person name="Lu F.H."/>
            <person name="Bevan M.W."/>
            <person name="Leroy P."/>
            <person name="Li P."/>
            <person name="You F.M."/>
            <person name="Sun Q."/>
            <person name="Liu Z."/>
            <person name="Lyons E."/>
            <person name="Wicker T."/>
            <person name="Salzberg S.L."/>
            <person name="Devos K.M."/>
            <person name="Dvorak J."/>
        </authorList>
    </citation>
    <scope>NUCLEOTIDE SEQUENCE [LARGE SCALE GENOMIC DNA]</scope>
    <source>
        <strain evidence="1">cv. AL8/78</strain>
    </source>
</reference>
<keyword evidence="2" id="KW-1185">Reference proteome</keyword>
<dbReference type="AlphaFoldDB" id="A0A452XR40"/>
<sequence length="34" mass="3730">IRKVCGGRVPLVELVAIVPKFVEDFGEGCPWCLV</sequence>
<reference evidence="2" key="2">
    <citation type="journal article" date="2017" name="Nat. Plants">
        <title>The Aegilops tauschii genome reveals multiple impacts of transposons.</title>
        <authorList>
            <person name="Zhao G."/>
            <person name="Zou C."/>
            <person name="Li K."/>
            <person name="Wang K."/>
            <person name="Li T."/>
            <person name="Gao L."/>
            <person name="Zhang X."/>
            <person name="Wang H."/>
            <person name="Yang Z."/>
            <person name="Liu X."/>
            <person name="Jiang W."/>
            <person name="Mao L."/>
            <person name="Kong X."/>
            <person name="Jiao Y."/>
            <person name="Jia J."/>
        </authorList>
    </citation>
    <scope>NUCLEOTIDE SEQUENCE [LARGE SCALE GENOMIC DNA]</scope>
    <source>
        <strain evidence="2">cv. AL8/78</strain>
    </source>
</reference>
<name>A0A452XR40_AEGTS</name>
<reference evidence="1" key="5">
    <citation type="journal article" date="2021" name="G3 (Bethesda)">
        <title>Aegilops tauschii genome assembly Aet v5.0 features greater sequence contiguity and improved annotation.</title>
        <authorList>
            <person name="Wang L."/>
            <person name="Zhu T."/>
            <person name="Rodriguez J.C."/>
            <person name="Deal K.R."/>
            <person name="Dubcovsky J."/>
            <person name="McGuire P.E."/>
            <person name="Lux T."/>
            <person name="Spannagl M."/>
            <person name="Mayer K.F.X."/>
            <person name="Baldrich P."/>
            <person name="Meyers B.C."/>
            <person name="Huo N."/>
            <person name="Gu Y.Q."/>
            <person name="Zhou H."/>
            <person name="Devos K.M."/>
            <person name="Bennetzen J.L."/>
            <person name="Unver T."/>
            <person name="Budak H."/>
            <person name="Gulick P.J."/>
            <person name="Galiba G."/>
            <person name="Kalapos B."/>
            <person name="Nelson D.R."/>
            <person name="Li P."/>
            <person name="You F.M."/>
            <person name="Luo M.C."/>
            <person name="Dvorak J."/>
        </authorList>
    </citation>
    <scope>NUCLEOTIDE SEQUENCE [LARGE SCALE GENOMIC DNA]</scope>
    <source>
        <strain evidence="1">cv. AL8/78</strain>
    </source>
</reference>
<protein>
    <submittedName>
        <fullName evidence="1">Uncharacterized protein</fullName>
    </submittedName>
</protein>
<dbReference type="EnsemblPlants" id="AET1Gv20125700.14">
    <property type="protein sequence ID" value="AET1Gv20125700.14"/>
    <property type="gene ID" value="AET1Gv20125700"/>
</dbReference>